<comment type="caution">
    <text evidence="6">The sequence shown here is derived from an EMBL/GenBank/DDBJ whole genome shotgun (WGS) entry which is preliminary data.</text>
</comment>
<dbReference type="EMBL" id="CAJPWZ010002182">
    <property type="protein sequence ID" value="CAG2232410.1"/>
    <property type="molecule type" value="Genomic_DNA"/>
</dbReference>
<evidence type="ECO:0000313" key="7">
    <source>
        <dbReference type="Proteomes" id="UP000683360"/>
    </source>
</evidence>
<dbReference type="SUPFAM" id="SSF48726">
    <property type="entry name" value="Immunoglobulin"/>
    <property type="match status" value="3"/>
</dbReference>
<evidence type="ECO:0000256" key="1">
    <source>
        <dbReference type="ARBA" id="ARBA00022729"/>
    </source>
</evidence>
<dbReference type="SMART" id="SM00408">
    <property type="entry name" value="IGc2"/>
    <property type="match status" value="3"/>
</dbReference>
<evidence type="ECO:0000259" key="5">
    <source>
        <dbReference type="PROSITE" id="PS50835"/>
    </source>
</evidence>
<dbReference type="PANTHER" id="PTHR12231:SF253">
    <property type="entry name" value="DPR-INTERACTING PROTEIN ETA, ISOFORM B-RELATED"/>
    <property type="match status" value="1"/>
</dbReference>
<dbReference type="InterPro" id="IPR013783">
    <property type="entry name" value="Ig-like_fold"/>
</dbReference>
<sequence>MTILIQCTVFADPAATEIFWEKYNNGVKSIIKSNSDGIFGSTILSPSLMIINATIADSGYYQCFATNKIGIGNSQPTRLNVLGEYGRKHTLNCTVVAKPEHSVVYWERNFNGLVTTITARAVGTSGITTGTPSLTFELTKLSDSGNYTCYAANAVGIGRSQTTELTVKGDVPLVTIRNVSYNVTAGSNLEISCKVNSVPRHNYVYWEKLENGTIRVIIHGAVGFDGITVENPSLLIPRVDVLMNGQYRCIATNAIGTSSSLYTTLIGTLGIDFMHHNQYL</sequence>
<accession>A0A8S3TFU3</accession>
<evidence type="ECO:0000256" key="3">
    <source>
        <dbReference type="ARBA" id="ARBA00023157"/>
    </source>
</evidence>
<dbReference type="InterPro" id="IPR007110">
    <property type="entry name" value="Ig-like_dom"/>
</dbReference>
<proteinExistence type="predicted"/>
<dbReference type="InterPro" id="IPR013151">
    <property type="entry name" value="Immunoglobulin_dom"/>
</dbReference>
<dbReference type="Pfam" id="PF00047">
    <property type="entry name" value="ig"/>
    <property type="match status" value="1"/>
</dbReference>
<dbReference type="PIRSF" id="PIRSF000615">
    <property type="entry name" value="TyrPK_CSF1-R"/>
    <property type="match status" value="1"/>
</dbReference>
<dbReference type="GO" id="GO:0043005">
    <property type="term" value="C:neuron projection"/>
    <property type="evidence" value="ECO:0007669"/>
    <property type="project" value="TreeGrafter"/>
</dbReference>
<dbReference type="InterPro" id="IPR003598">
    <property type="entry name" value="Ig_sub2"/>
</dbReference>
<feature type="domain" description="Ig-like" evidence="5">
    <location>
        <begin position="172"/>
        <end position="267"/>
    </location>
</feature>
<keyword evidence="4" id="KW-0393">Immunoglobulin domain</keyword>
<feature type="domain" description="Ig-like" evidence="5">
    <location>
        <begin position="1"/>
        <end position="67"/>
    </location>
</feature>
<dbReference type="InterPro" id="IPR051170">
    <property type="entry name" value="Neural/epithelial_adhesion"/>
</dbReference>
<dbReference type="CDD" id="cd00096">
    <property type="entry name" value="Ig"/>
    <property type="match status" value="2"/>
</dbReference>
<protein>
    <submittedName>
        <fullName evidence="6">HMCN</fullName>
    </submittedName>
</protein>
<feature type="domain" description="Ig-like" evidence="5">
    <location>
        <begin position="76"/>
        <end position="166"/>
    </location>
</feature>
<name>A0A8S3TFU3_MYTED</name>
<dbReference type="Pfam" id="PF13927">
    <property type="entry name" value="Ig_3"/>
    <property type="match status" value="2"/>
</dbReference>
<gene>
    <name evidence="6" type="ORF">MEDL_45140</name>
</gene>
<dbReference type="AlphaFoldDB" id="A0A8S3TFU3"/>
<keyword evidence="1" id="KW-0732">Signal</keyword>
<dbReference type="Gene3D" id="2.60.40.10">
    <property type="entry name" value="Immunoglobulins"/>
    <property type="match status" value="3"/>
</dbReference>
<dbReference type="PROSITE" id="PS50835">
    <property type="entry name" value="IG_LIKE"/>
    <property type="match status" value="3"/>
</dbReference>
<dbReference type="PANTHER" id="PTHR12231">
    <property type="entry name" value="CTX-RELATED TYPE I TRANSMEMBRANE PROTEIN"/>
    <property type="match status" value="1"/>
</dbReference>
<organism evidence="6 7">
    <name type="scientific">Mytilus edulis</name>
    <name type="common">Blue mussel</name>
    <dbReference type="NCBI Taxonomy" id="6550"/>
    <lineage>
        <taxon>Eukaryota</taxon>
        <taxon>Metazoa</taxon>
        <taxon>Spiralia</taxon>
        <taxon>Lophotrochozoa</taxon>
        <taxon>Mollusca</taxon>
        <taxon>Bivalvia</taxon>
        <taxon>Autobranchia</taxon>
        <taxon>Pteriomorphia</taxon>
        <taxon>Mytilida</taxon>
        <taxon>Mytiloidea</taxon>
        <taxon>Mytilidae</taxon>
        <taxon>Mytilinae</taxon>
        <taxon>Mytilus</taxon>
    </lineage>
</organism>
<dbReference type="InterPro" id="IPR003599">
    <property type="entry name" value="Ig_sub"/>
</dbReference>
<dbReference type="Proteomes" id="UP000683360">
    <property type="component" value="Unassembled WGS sequence"/>
</dbReference>
<keyword evidence="7" id="KW-1185">Reference proteome</keyword>
<evidence type="ECO:0000256" key="2">
    <source>
        <dbReference type="ARBA" id="ARBA00022737"/>
    </source>
</evidence>
<dbReference type="SMART" id="SM00409">
    <property type="entry name" value="IG"/>
    <property type="match status" value="3"/>
</dbReference>
<dbReference type="OrthoDB" id="6150053at2759"/>
<keyword evidence="3" id="KW-1015">Disulfide bond</keyword>
<evidence type="ECO:0000313" key="6">
    <source>
        <dbReference type="EMBL" id="CAG2232410.1"/>
    </source>
</evidence>
<dbReference type="InterPro" id="IPR036179">
    <property type="entry name" value="Ig-like_dom_sf"/>
</dbReference>
<evidence type="ECO:0000256" key="4">
    <source>
        <dbReference type="ARBA" id="ARBA00023319"/>
    </source>
</evidence>
<reference evidence="6" key="1">
    <citation type="submission" date="2021-03" db="EMBL/GenBank/DDBJ databases">
        <authorList>
            <person name="Bekaert M."/>
        </authorList>
    </citation>
    <scope>NUCLEOTIDE SEQUENCE</scope>
</reference>
<keyword evidence="2" id="KW-0677">Repeat</keyword>